<reference evidence="2 3" key="1">
    <citation type="journal article" date="2023" name="G3 (Bethesda)">
        <title>A chromosome-length genome assembly and annotation of blackberry (Rubus argutus, cv. 'Hillquist').</title>
        <authorList>
            <person name="Bruna T."/>
            <person name="Aryal R."/>
            <person name="Dudchenko O."/>
            <person name="Sargent D.J."/>
            <person name="Mead D."/>
            <person name="Buti M."/>
            <person name="Cavallini A."/>
            <person name="Hytonen T."/>
            <person name="Andres J."/>
            <person name="Pham M."/>
            <person name="Weisz D."/>
            <person name="Mascagni F."/>
            <person name="Usai G."/>
            <person name="Natali L."/>
            <person name="Bassil N."/>
            <person name="Fernandez G.E."/>
            <person name="Lomsadze A."/>
            <person name="Armour M."/>
            <person name="Olukolu B."/>
            <person name="Poorten T."/>
            <person name="Britton C."/>
            <person name="Davik J."/>
            <person name="Ashrafi H."/>
            <person name="Aiden E.L."/>
            <person name="Borodovsky M."/>
            <person name="Worthington M."/>
        </authorList>
    </citation>
    <scope>NUCLEOTIDE SEQUENCE [LARGE SCALE GENOMIC DNA]</scope>
    <source>
        <strain evidence="2">PI 553951</strain>
    </source>
</reference>
<gene>
    <name evidence="2" type="ORF">M0R45_031021</name>
</gene>
<protein>
    <submittedName>
        <fullName evidence="2">Uncharacterized protein</fullName>
    </submittedName>
</protein>
<keyword evidence="3" id="KW-1185">Reference proteome</keyword>
<accession>A0AAW1WH28</accession>
<sequence length="115" mass="12176">MSGAGSAAVLGLGSGDERYGAWRRGGTGSFLLGSPLFSCSFFSAGRGGCRGLITGCFADWLWTYGEEMRRWVCTVCLVMKRRNWVIGARKPRLGSGGDGDITVGEKRMGSGNGRG</sequence>
<comment type="caution">
    <text evidence="2">The sequence shown here is derived from an EMBL/GenBank/DDBJ whole genome shotgun (WGS) entry which is preliminary data.</text>
</comment>
<evidence type="ECO:0000256" key="1">
    <source>
        <dbReference type="SAM" id="MobiDB-lite"/>
    </source>
</evidence>
<evidence type="ECO:0000313" key="3">
    <source>
        <dbReference type="Proteomes" id="UP001457282"/>
    </source>
</evidence>
<organism evidence="2 3">
    <name type="scientific">Rubus argutus</name>
    <name type="common">Southern blackberry</name>
    <dbReference type="NCBI Taxonomy" id="59490"/>
    <lineage>
        <taxon>Eukaryota</taxon>
        <taxon>Viridiplantae</taxon>
        <taxon>Streptophyta</taxon>
        <taxon>Embryophyta</taxon>
        <taxon>Tracheophyta</taxon>
        <taxon>Spermatophyta</taxon>
        <taxon>Magnoliopsida</taxon>
        <taxon>eudicotyledons</taxon>
        <taxon>Gunneridae</taxon>
        <taxon>Pentapetalae</taxon>
        <taxon>rosids</taxon>
        <taxon>fabids</taxon>
        <taxon>Rosales</taxon>
        <taxon>Rosaceae</taxon>
        <taxon>Rosoideae</taxon>
        <taxon>Rosoideae incertae sedis</taxon>
        <taxon>Rubus</taxon>
    </lineage>
</organism>
<name>A0AAW1WH28_RUBAR</name>
<dbReference type="AlphaFoldDB" id="A0AAW1WH28"/>
<proteinExistence type="predicted"/>
<evidence type="ECO:0000313" key="2">
    <source>
        <dbReference type="EMBL" id="KAK9922560.1"/>
    </source>
</evidence>
<dbReference type="Proteomes" id="UP001457282">
    <property type="component" value="Unassembled WGS sequence"/>
</dbReference>
<dbReference type="EMBL" id="JBEDUW010000006">
    <property type="protein sequence ID" value="KAK9922560.1"/>
    <property type="molecule type" value="Genomic_DNA"/>
</dbReference>
<feature type="region of interest" description="Disordered" evidence="1">
    <location>
        <begin position="93"/>
        <end position="115"/>
    </location>
</feature>